<evidence type="ECO:0000313" key="1">
    <source>
        <dbReference type="EMBL" id="BAH42282.1"/>
    </source>
</evidence>
<name>C0Z7N9_BREBN</name>
<dbReference type="Proteomes" id="UP000001877">
    <property type="component" value="Chromosome"/>
</dbReference>
<reference evidence="1 2" key="1">
    <citation type="submission" date="2005-03" db="EMBL/GenBank/DDBJ databases">
        <title>Brevibacillus brevis strain 47, complete genome.</title>
        <authorList>
            <person name="Hosoyama A."/>
            <person name="Yamada R."/>
            <person name="Hongo Y."/>
            <person name="Terui Y."/>
            <person name="Ankai A."/>
            <person name="Masuyama W."/>
            <person name="Sekiguchi M."/>
            <person name="Takeda T."/>
            <person name="Asano K."/>
            <person name="Ohji S."/>
            <person name="Ichikawa N."/>
            <person name="Narita S."/>
            <person name="Aoki N."/>
            <person name="Miura H."/>
            <person name="Matsushita S."/>
            <person name="Sekigawa T."/>
            <person name="Yamagata H."/>
            <person name="Yoshikawa H."/>
            <person name="Udaka S."/>
            <person name="Tanikawa S."/>
            <person name="Fujita N."/>
        </authorList>
    </citation>
    <scope>NUCLEOTIDE SEQUENCE [LARGE SCALE GENOMIC DNA]</scope>
    <source>
        <strain evidence="2">47 / JCM 6285 / NBRC 100599</strain>
    </source>
</reference>
<sequence length="54" mass="6226">MMAFLFHMSAASEGKRTRMVLHVAKEIESGDGTEYLEEYLPLVRYKYAELSLNV</sequence>
<keyword evidence="2" id="KW-1185">Reference proteome</keyword>
<dbReference type="EMBL" id="AP008955">
    <property type="protein sequence ID" value="BAH42282.1"/>
    <property type="molecule type" value="Genomic_DNA"/>
</dbReference>
<dbReference type="KEGG" id="bbe:BBR47_13050"/>
<accession>C0Z7N9</accession>
<proteinExistence type="predicted"/>
<dbReference type="STRING" id="358681.BBR47_13050"/>
<evidence type="ECO:0000313" key="2">
    <source>
        <dbReference type="Proteomes" id="UP000001877"/>
    </source>
</evidence>
<organism evidence="1 2">
    <name type="scientific">Brevibacillus brevis (strain 47 / JCM 6285 / NBRC 100599)</name>
    <dbReference type="NCBI Taxonomy" id="358681"/>
    <lineage>
        <taxon>Bacteria</taxon>
        <taxon>Bacillati</taxon>
        <taxon>Bacillota</taxon>
        <taxon>Bacilli</taxon>
        <taxon>Bacillales</taxon>
        <taxon>Paenibacillaceae</taxon>
        <taxon>Brevibacillus</taxon>
    </lineage>
</organism>
<gene>
    <name evidence="1" type="ordered locus">BBR47_13050</name>
</gene>
<protein>
    <submittedName>
        <fullName evidence="1">Uncharacterized protein</fullName>
    </submittedName>
</protein>
<dbReference type="HOGENOM" id="CLU_3041042_0_0_9"/>
<dbReference type="AlphaFoldDB" id="C0Z7N9"/>